<proteinExistence type="predicted"/>
<reference evidence="1" key="1">
    <citation type="journal article" date="2014" name="Front. Microbiol.">
        <title>High frequency of phylogenetically diverse reductive dehalogenase-homologous genes in deep subseafloor sedimentary metagenomes.</title>
        <authorList>
            <person name="Kawai M."/>
            <person name="Futagami T."/>
            <person name="Toyoda A."/>
            <person name="Takaki Y."/>
            <person name="Nishi S."/>
            <person name="Hori S."/>
            <person name="Arai W."/>
            <person name="Tsubouchi T."/>
            <person name="Morono Y."/>
            <person name="Uchiyama I."/>
            <person name="Ito T."/>
            <person name="Fujiyama A."/>
            <person name="Inagaki F."/>
            <person name="Takami H."/>
        </authorList>
    </citation>
    <scope>NUCLEOTIDE SEQUENCE</scope>
    <source>
        <strain evidence="1">Expedition CK06-06</strain>
    </source>
</reference>
<evidence type="ECO:0000313" key="1">
    <source>
        <dbReference type="EMBL" id="GAI79343.1"/>
    </source>
</evidence>
<accession>X1RFF5</accession>
<comment type="caution">
    <text evidence="1">The sequence shown here is derived from an EMBL/GenBank/DDBJ whole genome shotgun (WGS) entry which is preliminary data.</text>
</comment>
<feature type="non-terminal residue" evidence="1">
    <location>
        <position position="146"/>
    </location>
</feature>
<sequence length="146" mass="16018">MNIAGVEVIRNPGVAIGVVAGEKIELTYGDTLRVNVSFDYRGKSGSATLFGAIGRLYVLVFHGLHGETSIDLPESPTDFTPCTASVDIPITADIDPGTDYDLYVEIKEYPEADRPYIDNVIDITGMKPTFELIQETIYPYAYIYDG</sequence>
<evidence type="ECO:0008006" key="2">
    <source>
        <dbReference type="Google" id="ProtNLM"/>
    </source>
</evidence>
<dbReference type="EMBL" id="BARW01010688">
    <property type="protein sequence ID" value="GAI79343.1"/>
    <property type="molecule type" value="Genomic_DNA"/>
</dbReference>
<dbReference type="AlphaFoldDB" id="X1RFF5"/>
<organism evidence="1">
    <name type="scientific">marine sediment metagenome</name>
    <dbReference type="NCBI Taxonomy" id="412755"/>
    <lineage>
        <taxon>unclassified sequences</taxon>
        <taxon>metagenomes</taxon>
        <taxon>ecological metagenomes</taxon>
    </lineage>
</organism>
<gene>
    <name evidence="1" type="ORF">S12H4_20938</name>
</gene>
<protein>
    <recommendedName>
        <fullName evidence="2">Wzt C-terminal domain-containing protein</fullName>
    </recommendedName>
</protein>
<name>X1RFF5_9ZZZZ</name>